<gene>
    <name evidence="1" type="ORF">ACFSUC_18575</name>
</gene>
<proteinExistence type="predicted"/>
<dbReference type="Proteomes" id="UP001597497">
    <property type="component" value="Unassembled WGS sequence"/>
</dbReference>
<accession>A0ABW5REU0</accession>
<protein>
    <submittedName>
        <fullName evidence="1">Uncharacterized protein</fullName>
    </submittedName>
</protein>
<reference evidence="2" key="1">
    <citation type="journal article" date="2019" name="Int. J. Syst. Evol. Microbiol.">
        <title>The Global Catalogue of Microorganisms (GCM) 10K type strain sequencing project: providing services to taxonomists for standard genome sequencing and annotation.</title>
        <authorList>
            <consortium name="The Broad Institute Genomics Platform"/>
            <consortium name="The Broad Institute Genome Sequencing Center for Infectious Disease"/>
            <person name="Wu L."/>
            <person name="Ma J."/>
        </authorList>
    </citation>
    <scope>NUCLEOTIDE SEQUENCE [LARGE SCALE GENOMIC DNA]</scope>
    <source>
        <strain evidence="2">KCTC 33676</strain>
    </source>
</reference>
<sequence length="81" mass="9718">MDKRNMEDELAAYLTEAEMRQSEPKEQTAARKLPPRYEFRQQIDVDPIQEETKLVRAFVKHELDERYEAYRQPKSTFNPDA</sequence>
<organism evidence="1 2">
    <name type="scientific">Marinicrinis sediminis</name>
    <dbReference type="NCBI Taxonomy" id="1652465"/>
    <lineage>
        <taxon>Bacteria</taxon>
        <taxon>Bacillati</taxon>
        <taxon>Bacillota</taxon>
        <taxon>Bacilli</taxon>
        <taxon>Bacillales</taxon>
        <taxon>Paenibacillaceae</taxon>
    </lineage>
</organism>
<comment type="caution">
    <text evidence="1">The sequence shown here is derived from an EMBL/GenBank/DDBJ whole genome shotgun (WGS) entry which is preliminary data.</text>
</comment>
<keyword evidence="2" id="KW-1185">Reference proteome</keyword>
<dbReference type="EMBL" id="JBHUMM010000045">
    <property type="protein sequence ID" value="MFD2673558.1"/>
    <property type="molecule type" value="Genomic_DNA"/>
</dbReference>
<dbReference type="RefSeq" id="WP_379931145.1">
    <property type="nucleotide sequence ID" value="NZ_JBHUMM010000045.1"/>
</dbReference>
<evidence type="ECO:0000313" key="1">
    <source>
        <dbReference type="EMBL" id="MFD2673558.1"/>
    </source>
</evidence>
<evidence type="ECO:0000313" key="2">
    <source>
        <dbReference type="Proteomes" id="UP001597497"/>
    </source>
</evidence>
<name>A0ABW5REU0_9BACL</name>